<dbReference type="AlphaFoldDB" id="A0A8J6XWX5"/>
<sequence>MVVCIYEDRCEYLIGVKLTVLSLRHHCPDIAIAISCPQPSASFRSWVKLQPNVKLLAEDDLAAVGWNVKPTILLRRLQEGHREVVWIDSDIIITKDFRSLLQNLNDDTLVVTQEDYWGQHQGGTHRTTAWGLKPGRTFPTTLNTGVVRVTKKHIELLEVWRKMLNEPAYIQAQRQPYIQRPLHMLGDQEVLTALLGSVEFSQISVKALERGTDIAQCYGPSGYTPVERLQNLLRGQCLPALIHSMGRKPWEITPDPKAIWNSPKPLQQRLRMYYDRLHLELSPYTLIARQYREQIGEDAPWMDVKTTPAKIFAILSAGHPTLQGFPLALFDAGVRYTRRLVGIDRYSLN</sequence>
<dbReference type="SUPFAM" id="SSF53448">
    <property type="entry name" value="Nucleotide-diphospho-sugar transferases"/>
    <property type="match status" value="1"/>
</dbReference>
<reference evidence="1" key="1">
    <citation type="submission" date="2020-09" db="EMBL/GenBank/DDBJ databases">
        <title>Iningainema tapete sp. nov. (Scytonemataceae, Cyanobacteria) from greenhouses in central Florida (USA) produces two types of nodularin with biosynthetic potential for microcystin-LR and anabaenopeptins.</title>
        <authorList>
            <person name="Berthold D.E."/>
            <person name="Lefler F.W."/>
            <person name="Huang I.-S."/>
            <person name="Abdulla H."/>
            <person name="Zimba P.V."/>
            <person name="Laughinghouse H.D. IV."/>
        </authorList>
    </citation>
    <scope>NUCLEOTIDE SEQUENCE</scope>
    <source>
        <strain evidence="1">BLCCT55</strain>
    </source>
</reference>
<dbReference type="EMBL" id="JACXAE010000118">
    <property type="protein sequence ID" value="MBD2777907.1"/>
    <property type="molecule type" value="Genomic_DNA"/>
</dbReference>
<gene>
    <name evidence="1" type="ORF">ICL16_39155</name>
</gene>
<evidence type="ECO:0000313" key="2">
    <source>
        <dbReference type="Proteomes" id="UP000629098"/>
    </source>
</evidence>
<comment type="caution">
    <text evidence="1">The sequence shown here is derived from an EMBL/GenBank/DDBJ whole genome shotgun (WGS) entry which is preliminary data.</text>
</comment>
<keyword evidence="2" id="KW-1185">Reference proteome</keyword>
<evidence type="ECO:0000313" key="1">
    <source>
        <dbReference type="EMBL" id="MBD2777907.1"/>
    </source>
</evidence>
<dbReference type="Proteomes" id="UP000629098">
    <property type="component" value="Unassembled WGS sequence"/>
</dbReference>
<dbReference type="InterPro" id="IPR029044">
    <property type="entry name" value="Nucleotide-diphossugar_trans"/>
</dbReference>
<organism evidence="1 2">
    <name type="scientific">Iningainema tapete BLCC-T55</name>
    <dbReference type="NCBI Taxonomy" id="2748662"/>
    <lineage>
        <taxon>Bacteria</taxon>
        <taxon>Bacillati</taxon>
        <taxon>Cyanobacteriota</taxon>
        <taxon>Cyanophyceae</taxon>
        <taxon>Nostocales</taxon>
        <taxon>Scytonemataceae</taxon>
        <taxon>Iningainema tapete</taxon>
    </lineage>
</organism>
<keyword evidence="1" id="KW-0808">Transferase</keyword>
<dbReference type="RefSeq" id="WP_190836954.1">
    <property type="nucleotide sequence ID" value="NZ_CAWPPI010000118.1"/>
</dbReference>
<dbReference type="GO" id="GO:0016740">
    <property type="term" value="F:transferase activity"/>
    <property type="evidence" value="ECO:0007669"/>
    <property type="project" value="UniProtKB-KW"/>
</dbReference>
<accession>A0A8J6XWX5</accession>
<proteinExistence type="predicted"/>
<name>A0A8J6XWX5_9CYAN</name>
<protein>
    <submittedName>
        <fullName evidence="1">Nucleotide-diphospho-sugar transferase</fullName>
    </submittedName>
</protein>
<dbReference type="Gene3D" id="3.90.550.10">
    <property type="entry name" value="Spore Coat Polysaccharide Biosynthesis Protein SpsA, Chain A"/>
    <property type="match status" value="1"/>
</dbReference>